<evidence type="ECO:0000256" key="7">
    <source>
        <dbReference type="ARBA" id="ARBA00022840"/>
    </source>
</evidence>
<keyword evidence="5" id="KW-0963">Cytoplasm</keyword>
<name>A0AAW2IH00_9NEOP</name>
<dbReference type="GO" id="GO:0005832">
    <property type="term" value="C:chaperonin-containing T-complex"/>
    <property type="evidence" value="ECO:0007669"/>
    <property type="project" value="UniProtKB-ARBA"/>
</dbReference>
<dbReference type="GO" id="GO:0016887">
    <property type="term" value="F:ATP hydrolysis activity"/>
    <property type="evidence" value="ECO:0007669"/>
    <property type="project" value="InterPro"/>
</dbReference>
<evidence type="ECO:0000256" key="10">
    <source>
        <dbReference type="RuleBase" id="RU004187"/>
    </source>
</evidence>
<dbReference type="InterPro" id="IPR027413">
    <property type="entry name" value="GROEL-like_equatorial_sf"/>
</dbReference>
<feature type="region of interest" description="Disordered" evidence="12">
    <location>
        <begin position="528"/>
        <end position="548"/>
    </location>
</feature>
<dbReference type="Gene3D" id="3.50.7.10">
    <property type="entry name" value="GroEL"/>
    <property type="match status" value="1"/>
</dbReference>
<organism evidence="13">
    <name type="scientific">Menopon gallinae</name>
    <name type="common">poultry shaft louse</name>
    <dbReference type="NCBI Taxonomy" id="328185"/>
    <lineage>
        <taxon>Eukaryota</taxon>
        <taxon>Metazoa</taxon>
        <taxon>Ecdysozoa</taxon>
        <taxon>Arthropoda</taxon>
        <taxon>Hexapoda</taxon>
        <taxon>Insecta</taxon>
        <taxon>Pterygota</taxon>
        <taxon>Neoptera</taxon>
        <taxon>Paraneoptera</taxon>
        <taxon>Psocodea</taxon>
        <taxon>Troctomorpha</taxon>
        <taxon>Phthiraptera</taxon>
        <taxon>Amblycera</taxon>
        <taxon>Menoponidae</taxon>
        <taxon>Menopon</taxon>
    </lineage>
</organism>
<dbReference type="PRINTS" id="PR00304">
    <property type="entry name" value="TCOMPLEXTCP1"/>
</dbReference>
<feature type="compositionally biased region" description="Basic and acidic residues" evidence="12">
    <location>
        <begin position="530"/>
        <end position="548"/>
    </location>
</feature>
<dbReference type="Pfam" id="PF00118">
    <property type="entry name" value="Cpn60_TCP1"/>
    <property type="match status" value="1"/>
</dbReference>
<evidence type="ECO:0000256" key="1">
    <source>
        <dbReference type="ARBA" id="ARBA00004496"/>
    </source>
</evidence>
<dbReference type="InterPro" id="IPR027409">
    <property type="entry name" value="GroEL-like_apical_dom_sf"/>
</dbReference>
<dbReference type="InterPro" id="IPR027410">
    <property type="entry name" value="TCP-1-like_intermed_sf"/>
</dbReference>
<dbReference type="GO" id="GO:0140662">
    <property type="term" value="F:ATP-dependent protein folding chaperone"/>
    <property type="evidence" value="ECO:0007669"/>
    <property type="project" value="InterPro"/>
</dbReference>
<dbReference type="GO" id="GO:0005524">
    <property type="term" value="F:ATP binding"/>
    <property type="evidence" value="ECO:0007669"/>
    <property type="project" value="UniProtKB-KW"/>
</dbReference>
<dbReference type="EMBL" id="JARGDH010000001">
    <property type="protein sequence ID" value="KAL0280735.1"/>
    <property type="molecule type" value="Genomic_DNA"/>
</dbReference>
<dbReference type="PROSITE" id="PS00750">
    <property type="entry name" value="TCP1_1"/>
    <property type="match status" value="1"/>
</dbReference>
<dbReference type="Gene3D" id="3.30.260.10">
    <property type="entry name" value="TCP-1-like chaperonin intermediate domain"/>
    <property type="match status" value="1"/>
</dbReference>
<dbReference type="InterPro" id="IPR017998">
    <property type="entry name" value="Chaperone_TCP-1"/>
</dbReference>
<evidence type="ECO:0000256" key="3">
    <source>
        <dbReference type="ARBA" id="ARBA00011531"/>
    </source>
</evidence>
<dbReference type="NCBIfam" id="NF041082">
    <property type="entry name" value="thermosome_alpha"/>
    <property type="match status" value="1"/>
</dbReference>
<dbReference type="NCBIfam" id="NF041083">
    <property type="entry name" value="thermosome_beta"/>
    <property type="match status" value="1"/>
</dbReference>
<evidence type="ECO:0000256" key="6">
    <source>
        <dbReference type="ARBA" id="ARBA00022741"/>
    </source>
</evidence>
<dbReference type="PANTHER" id="PTHR11353">
    <property type="entry name" value="CHAPERONIN"/>
    <property type="match status" value="1"/>
</dbReference>
<keyword evidence="8 10" id="KW-0143">Chaperone</keyword>
<dbReference type="SUPFAM" id="SSF48592">
    <property type="entry name" value="GroEL equatorial domain-like"/>
    <property type="match status" value="1"/>
</dbReference>
<dbReference type="FunFam" id="1.10.560.10:FF:000073">
    <property type="entry name" value="T-complex protein 1 subunit gamma"/>
    <property type="match status" value="1"/>
</dbReference>
<keyword evidence="7 10" id="KW-0067">ATP-binding</keyword>
<dbReference type="PROSITE" id="PS00995">
    <property type="entry name" value="TCP1_3"/>
    <property type="match status" value="1"/>
</dbReference>
<dbReference type="InterPro" id="IPR054827">
    <property type="entry name" value="thermosome_alpha"/>
</dbReference>
<comment type="similarity">
    <text evidence="2 10">Belongs to the TCP-1 chaperonin family.</text>
</comment>
<accession>A0AAW2IH00</accession>
<comment type="subunit">
    <text evidence="3">Heterooligomeric complex of about 850 to 900 kDa that forms two stacked rings, 12 to 16 nm in diameter.</text>
</comment>
<dbReference type="CDD" id="cd03337">
    <property type="entry name" value="TCP1_gamma"/>
    <property type="match status" value="1"/>
</dbReference>
<reference evidence="13" key="1">
    <citation type="journal article" date="2024" name="Gigascience">
        <title>Chromosome-level genome of the poultry shaft louse Menopon gallinae provides insight into the host-switching and adaptive evolution of parasitic lice.</title>
        <authorList>
            <person name="Xu Y."/>
            <person name="Ma L."/>
            <person name="Liu S."/>
            <person name="Liang Y."/>
            <person name="Liu Q."/>
            <person name="He Z."/>
            <person name="Tian L."/>
            <person name="Duan Y."/>
            <person name="Cai W."/>
            <person name="Li H."/>
            <person name="Song F."/>
        </authorList>
    </citation>
    <scope>NUCLEOTIDE SEQUENCE</scope>
    <source>
        <strain evidence="13">Cailab_2023a</strain>
    </source>
</reference>
<gene>
    <name evidence="13" type="ORF">PYX00_001952</name>
</gene>
<comment type="caution">
    <text evidence="13">The sequence shown here is derived from an EMBL/GenBank/DDBJ whole genome shotgun (WGS) entry which is preliminary data.</text>
</comment>
<dbReference type="FunFam" id="3.50.7.10:FF:000005">
    <property type="entry name" value="T-complex protein 1 subunit gamma"/>
    <property type="match status" value="1"/>
</dbReference>
<dbReference type="AlphaFoldDB" id="A0AAW2IH00"/>
<comment type="subcellular location">
    <subcellularLocation>
        <location evidence="1">Cytoplasm</location>
    </subcellularLocation>
</comment>
<dbReference type="SUPFAM" id="SSF54849">
    <property type="entry name" value="GroEL-intermediate domain like"/>
    <property type="match status" value="1"/>
</dbReference>
<evidence type="ECO:0000256" key="9">
    <source>
        <dbReference type="ARBA" id="ARBA00024677"/>
    </source>
</evidence>
<dbReference type="Gene3D" id="1.10.560.10">
    <property type="entry name" value="GroEL-like equatorial domain"/>
    <property type="match status" value="1"/>
</dbReference>
<dbReference type="InterPro" id="IPR002194">
    <property type="entry name" value="Chaperonin_TCP-1_CS"/>
</dbReference>
<dbReference type="InterPro" id="IPR012719">
    <property type="entry name" value="Chap_CCT_gamma"/>
</dbReference>
<dbReference type="PROSITE" id="PS00751">
    <property type="entry name" value="TCP1_2"/>
    <property type="match status" value="1"/>
</dbReference>
<evidence type="ECO:0000256" key="5">
    <source>
        <dbReference type="ARBA" id="ARBA00022490"/>
    </source>
</evidence>
<evidence type="ECO:0000256" key="2">
    <source>
        <dbReference type="ARBA" id="ARBA00008020"/>
    </source>
</evidence>
<keyword evidence="6 10" id="KW-0547">Nucleotide-binding</keyword>
<protein>
    <recommendedName>
        <fullName evidence="4 11">T-complex protein 1 subunit gamma</fullName>
    </recommendedName>
</protein>
<evidence type="ECO:0000313" key="13">
    <source>
        <dbReference type="EMBL" id="KAL0280735.1"/>
    </source>
</evidence>
<evidence type="ECO:0000256" key="4">
    <source>
        <dbReference type="ARBA" id="ARBA00017187"/>
    </source>
</evidence>
<evidence type="ECO:0000256" key="11">
    <source>
        <dbReference type="RuleBase" id="RU004191"/>
    </source>
</evidence>
<dbReference type="NCBIfam" id="TIGR02344">
    <property type="entry name" value="chap_CCT_gamma"/>
    <property type="match status" value="1"/>
</dbReference>
<comment type="function">
    <text evidence="9">Molecular chaperone; assists the folding of proteins upon ATP hydrolysis. Known to play a role, in vitro, in the folding of actin and tubulin.</text>
</comment>
<evidence type="ECO:0000256" key="8">
    <source>
        <dbReference type="ARBA" id="ARBA00023186"/>
    </source>
</evidence>
<dbReference type="FunFam" id="1.10.560.10:FF:000085">
    <property type="entry name" value="T-complex protein 1 subunit gamma"/>
    <property type="match status" value="1"/>
</dbReference>
<dbReference type="GO" id="GO:0051082">
    <property type="term" value="F:unfolded protein binding"/>
    <property type="evidence" value="ECO:0007669"/>
    <property type="project" value="InterPro"/>
</dbReference>
<evidence type="ECO:0000256" key="12">
    <source>
        <dbReference type="SAM" id="MobiDB-lite"/>
    </source>
</evidence>
<dbReference type="InterPro" id="IPR053374">
    <property type="entry name" value="TCP-1_chaperonin"/>
</dbReference>
<sequence length="548" mass="60031">MFGPGAAPILVLSQNTKRDSGKKVQVENINAGKAIADVIRTCLGPQAMLKMLMDPMGGIVMTNDGNAILREITVQHPAAKSMIEIARTQDEEVGDGTTSVIVLAGEMLAAAEPFLKQQVHPTVIIRSYRKALENMIQVLQNNVSVPIDVNDRTKLAQVVASCIGTKLISRHLDLAVNIALDAVKTVYLDENGRREIDIKRYAKVEKIPGATIEDSQVLRGVMVNKDVTHPKMRRYIENPRIILLDCSLEYKKGESMTNVEMLKDSDLTRMLELEEEYVQKLCADIIALKPDVIFTEKGISDLAQHYLVKAGISAIRRVRKSDNNRIARACGATVVNRTDELKEEDVGKGAGLFKIQKMGDEYFCFVTECKDPKACTILLRGASKDVLNEAERNLQDALHVARNIMLEPRLVPGGGAVEMAVSRMLLEKAKSIEGIERRAFEAASLALEIIPRTLAQNCGANVIRTLTALRANHAAGGTNCGLNGETGEIINMAEAGIWEPLSVKQQVYKTAVETAILLLRIDDIVSGSKKKGEKDTPAAPKDEEKTES</sequence>
<dbReference type="InterPro" id="IPR002423">
    <property type="entry name" value="Cpn60/GroEL/TCP-1"/>
</dbReference>
<dbReference type="SUPFAM" id="SSF52029">
    <property type="entry name" value="GroEL apical domain-like"/>
    <property type="match status" value="1"/>
</dbReference>
<proteinExistence type="inferred from homology"/>